<dbReference type="Pfam" id="PF00361">
    <property type="entry name" value="Proton_antipo_M"/>
    <property type="match status" value="1"/>
</dbReference>
<comment type="similarity">
    <text evidence="2 17">Belongs to the complex I subunit 4 family.</text>
</comment>
<keyword evidence="14 17" id="KW-0472">Membrane</keyword>
<feature type="transmembrane region" description="Helical" evidence="17">
    <location>
        <begin position="21"/>
        <end position="42"/>
    </location>
</feature>
<evidence type="ECO:0000256" key="4">
    <source>
        <dbReference type="ARBA" id="ARBA00021006"/>
    </source>
</evidence>
<keyword evidence="11 17" id="KW-0520">NAD</keyword>
<dbReference type="InterPro" id="IPR010227">
    <property type="entry name" value="NADH_Q_OxRdtase_chainM/4"/>
</dbReference>
<comment type="subcellular location">
    <subcellularLocation>
        <location evidence="1 17">Mitochondrion membrane</location>
        <topology evidence="1 17">Multi-pass membrane protein</topology>
    </subcellularLocation>
</comment>
<dbReference type="GO" id="GO:0008137">
    <property type="term" value="F:NADH dehydrogenase (ubiquinone) activity"/>
    <property type="evidence" value="ECO:0007669"/>
    <property type="project" value="UniProtKB-UniRule"/>
</dbReference>
<dbReference type="RefSeq" id="YP_220702.1">
    <property type="nucleotide sequence ID" value="NC_006925.1"/>
</dbReference>
<organism evidence="20">
    <name type="scientific">Mystacina tuberculata</name>
    <name type="common">New Zealand lesser short-tailed bat</name>
    <dbReference type="NCBI Taxonomy" id="94961"/>
    <lineage>
        <taxon>Eukaryota</taxon>
        <taxon>Metazoa</taxon>
        <taxon>Chordata</taxon>
        <taxon>Craniata</taxon>
        <taxon>Vertebrata</taxon>
        <taxon>Euteleostomi</taxon>
        <taxon>Mammalia</taxon>
        <taxon>Eutheria</taxon>
        <taxon>Laurasiatheria</taxon>
        <taxon>Chiroptera</taxon>
        <taxon>Yangochiroptera</taxon>
        <taxon>Mystacinidae</taxon>
        <taxon>Mystacina</taxon>
    </lineage>
</organism>
<comment type="catalytic activity">
    <reaction evidence="16 17">
        <text>a ubiquinone + NADH + 5 H(+)(in) = a ubiquinol + NAD(+) + 4 H(+)(out)</text>
        <dbReference type="Rhea" id="RHEA:29091"/>
        <dbReference type="Rhea" id="RHEA-COMP:9565"/>
        <dbReference type="Rhea" id="RHEA-COMP:9566"/>
        <dbReference type="ChEBI" id="CHEBI:15378"/>
        <dbReference type="ChEBI" id="CHEBI:16389"/>
        <dbReference type="ChEBI" id="CHEBI:17976"/>
        <dbReference type="ChEBI" id="CHEBI:57540"/>
        <dbReference type="ChEBI" id="CHEBI:57945"/>
        <dbReference type="EC" id="7.1.1.2"/>
    </reaction>
</comment>
<feature type="transmembrane region" description="Helical" evidence="17">
    <location>
        <begin position="116"/>
        <end position="133"/>
    </location>
</feature>
<feature type="transmembrane region" description="Helical" evidence="17">
    <location>
        <begin position="187"/>
        <end position="205"/>
    </location>
</feature>
<feature type="transmembrane region" description="Helical" evidence="17">
    <location>
        <begin position="393"/>
        <end position="414"/>
    </location>
</feature>
<keyword evidence="7 17" id="KW-0812">Transmembrane</keyword>
<feature type="transmembrane region" description="Helical" evidence="17">
    <location>
        <begin position="284"/>
        <end position="303"/>
    </location>
</feature>
<dbReference type="GeneID" id="3338967"/>
<accession>Q58F59</accession>
<evidence type="ECO:0000256" key="9">
    <source>
        <dbReference type="ARBA" id="ARBA00022982"/>
    </source>
</evidence>
<feature type="transmembrane region" description="Helical" evidence="17">
    <location>
        <begin position="309"/>
        <end position="330"/>
    </location>
</feature>
<name>Q58F59_MYSTU</name>
<comment type="function">
    <text evidence="15 17">Core subunit of the mitochondrial membrane respiratory chain NADH dehydrogenase (Complex I) which catalyzes electron transfer from NADH through the respiratory chain, using ubiquinone as an electron acceptor. Essential for the catalytic activity and assembly of complex I.</text>
</comment>
<evidence type="ECO:0000256" key="1">
    <source>
        <dbReference type="ARBA" id="ARBA00004225"/>
    </source>
</evidence>
<evidence type="ECO:0000256" key="11">
    <source>
        <dbReference type="ARBA" id="ARBA00023027"/>
    </source>
</evidence>
<geneLocation type="mitochondrion" evidence="20"/>
<dbReference type="PANTHER" id="PTHR43507:SF20">
    <property type="entry name" value="NADH-UBIQUINONE OXIDOREDUCTASE CHAIN 4"/>
    <property type="match status" value="1"/>
</dbReference>
<feature type="transmembrane region" description="Helical" evidence="17">
    <location>
        <begin position="145"/>
        <end position="167"/>
    </location>
</feature>
<feature type="transmembrane region" description="Helical" evidence="17">
    <location>
        <begin position="351"/>
        <end position="373"/>
    </location>
</feature>
<dbReference type="NCBIfam" id="TIGR01972">
    <property type="entry name" value="NDH_I_M"/>
    <property type="match status" value="1"/>
</dbReference>
<dbReference type="GO" id="GO:0031966">
    <property type="term" value="C:mitochondrial membrane"/>
    <property type="evidence" value="ECO:0007669"/>
    <property type="project" value="UniProtKB-SubCell"/>
</dbReference>
<evidence type="ECO:0000256" key="6">
    <source>
        <dbReference type="ARBA" id="ARBA00022660"/>
    </source>
</evidence>
<dbReference type="GO" id="GO:0003954">
    <property type="term" value="F:NADH dehydrogenase activity"/>
    <property type="evidence" value="ECO:0007669"/>
    <property type="project" value="TreeGrafter"/>
</dbReference>
<protein>
    <recommendedName>
        <fullName evidence="4 17">NADH-ubiquinone oxidoreductase chain 4</fullName>
        <ecNumber evidence="3 17">7.1.1.2</ecNumber>
    </recommendedName>
</protein>
<dbReference type="GO" id="GO:0015990">
    <property type="term" value="P:electron transport coupled proton transport"/>
    <property type="evidence" value="ECO:0007669"/>
    <property type="project" value="TreeGrafter"/>
</dbReference>
<proteinExistence type="inferred from homology"/>
<evidence type="ECO:0000256" key="16">
    <source>
        <dbReference type="ARBA" id="ARBA00049551"/>
    </source>
</evidence>
<reference evidence="20" key="1">
    <citation type="submission" date="2005-03" db="EMBL/GenBank/DDBJ databases">
        <authorList>
            <person name="Sandbrook D."/>
            <person name="McLenachan P."/>
            <person name="Penny D."/>
        </authorList>
    </citation>
    <scope>NUCLEOTIDE SEQUENCE</scope>
</reference>
<evidence type="ECO:0000256" key="10">
    <source>
        <dbReference type="ARBA" id="ARBA00022989"/>
    </source>
</evidence>
<feature type="transmembrane region" description="Helical" evidence="17">
    <location>
        <begin position="435"/>
        <end position="455"/>
    </location>
</feature>
<evidence type="ECO:0000256" key="5">
    <source>
        <dbReference type="ARBA" id="ARBA00022448"/>
    </source>
</evidence>
<feature type="transmembrane region" description="Helical" evidence="17">
    <location>
        <begin position="94"/>
        <end position="110"/>
    </location>
</feature>
<dbReference type="InterPro" id="IPR000260">
    <property type="entry name" value="NADH4_N"/>
</dbReference>
<keyword evidence="10 17" id="KW-1133">Transmembrane helix</keyword>
<evidence type="ECO:0000256" key="2">
    <source>
        <dbReference type="ARBA" id="ARBA00009025"/>
    </source>
</evidence>
<evidence type="ECO:0000256" key="13">
    <source>
        <dbReference type="ARBA" id="ARBA00023128"/>
    </source>
</evidence>
<keyword evidence="13 17" id="KW-0496">Mitochondrion</keyword>
<evidence type="ECO:0000259" key="18">
    <source>
        <dbReference type="Pfam" id="PF00361"/>
    </source>
</evidence>
<evidence type="ECO:0000256" key="3">
    <source>
        <dbReference type="ARBA" id="ARBA00012944"/>
    </source>
</evidence>
<feature type="domain" description="NADH:ubiquinone oxidoreductase chain 4 N-terminal" evidence="19">
    <location>
        <begin position="1"/>
        <end position="109"/>
    </location>
</feature>
<dbReference type="GO" id="GO:0042773">
    <property type="term" value="P:ATP synthesis coupled electron transport"/>
    <property type="evidence" value="ECO:0007669"/>
    <property type="project" value="InterPro"/>
</dbReference>
<dbReference type="PRINTS" id="PR01437">
    <property type="entry name" value="NUOXDRDTASE4"/>
</dbReference>
<evidence type="ECO:0000256" key="17">
    <source>
        <dbReference type="RuleBase" id="RU003297"/>
    </source>
</evidence>
<feature type="transmembrane region" description="Helical" evidence="17">
    <location>
        <begin position="256"/>
        <end position="277"/>
    </location>
</feature>
<keyword evidence="12 17" id="KW-0830">Ubiquinone</keyword>
<dbReference type="EMBL" id="AY960981">
    <property type="protein sequence ID" value="AAX50186.1"/>
    <property type="molecule type" value="Genomic_DNA"/>
</dbReference>
<evidence type="ECO:0000256" key="8">
    <source>
        <dbReference type="ARBA" id="ARBA00022967"/>
    </source>
</evidence>
<dbReference type="GO" id="GO:0048039">
    <property type="term" value="F:ubiquinone binding"/>
    <property type="evidence" value="ECO:0007669"/>
    <property type="project" value="TreeGrafter"/>
</dbReference>
<keyword evidence="9 17" id="KW-0249">Electron transport</keyword>
<evidence type="ECO:0000259" key="19">
    <source>
        <dbReference type="Pfam" id="PF01059"/>
    </source>
</evidence>
<keyword evidence="5 17" id="KW-0813">Transport</keyword>
<sequence length="459" mass="51920">MLKIIMPTIMLIPLTWLSKGNMIWINTTMYSLLISLLCLPLINQFSDNSLNLSLMFFSDSLSTPLLMLTTWLLPLMIIASQFHLAKESQTRKKLYITMLVLLQIFLVMTFTATELILFYILFEATLVPTLIIITRWGGQTERLNAGLYFLFYTLAGSLPLLVALIYIQNIMGSLNFLLMQYWAEPLPTSWSSTLMWLACMMAFMVKMPLYGLHLWLPKAHVEAPIAGSMVLAAVLLKLGGYGMLRITTVLCPLTEFMAYPFMMLSLWGMIMTSSICLRQTDLKSLIAYSSVSHMALVIVAILIQTPWSYMGATALMIAHGLTSSMLFCLANSNYERIHSRTMILARGLQTILPLMAAWWLLASLTNLALPPTINLIGELFVVVSTFSWSNLSIILMGLNIIITALYSLYMLIMTQRGKYTYHINNIKPSYTRENTLMAMHMFPLLLLSINPKIILGTLY</sequence>
<evidence type="ECO:0000256" key="15">
    <source>
        <dbReference type="ARBA" id="ARBA00024313"/>
    </source>
</evidence>
<dbReference type="EC" id="7.1.1.2" evidence="3 17"/>
<evidence type="ECO:0000256" key="12">
    <source>
        <dbReference type="ARBA" id="ARBA00023075"/>
    </source>
</evidence>
<dbReference type="InterPro" id="IPR003918">
    <property type="entry name" value="NADH_UbQ_OxRdtase"/>
</dbReference>
<dbReference type="AlphaFoldDB" id="Q58F59"/>
<dbReference type="Pfam" id="PF01059">
    <property type="entry name" value="Oxidored_q5_N"/>
    <property type="match status" value="1"/>
</dbReference>
<dbReference type="PANTHER" id="PTHR43507">
    <property type="entry name" value="NADH-UBIQUINONE OXIDOREDUCTASE CHAIN 4"/>
    <property type="match status" value="1"/>
</dbReference>
<evidence type="ECO:0000313" key="20">
    <source>
        <dbReference type="EMBL" id="AAX50186.1"/>
    </source>
</evidence>
<dbReference type="CTD" id="4538"/>
<feature type="transmembrane region" description="Helical" evidence="17">
    <location>
        <begin position="62"/>
        <end position="82"/>
    </location>
</feature>
<feature type="domain" description="NADH:quinone oxidoreductase/Mrp antiporter transmembrane" evidence="18">
    <location>
        <begin position="112"/>
        <end position="399"/>
    </location>
</feature>
<feature type="transmembrane region" description="Helical" evidence="17">
    <location>
        <begin position="225"/>
        <end position="244"/>
    </location>
</feature>
<dbReference type="InterPro" id="IPR001750">
    <property type="entry name" value="ND/Mrp_TM"/>
</dbReference>
<evidence type="ECO:0000256" key="7">
    <source>
        <dbReference type="ARBA" id="ARBA00022692"/>
    </source>
</evidence>
<evidence type="ECO:0000256" key="14">
    <source>
        <dbReference type="ARBA" id="ARBA00023136"/>
    </source>
</evidence>
<keyword evidence="6 17" id="KW-0679">Respiratory chain</keyword>
<keyword evidence="8" id="KW-1278">Translocase</keyword>